<evidence type="ECO:0000313" key="2">
    <source>
        <dbReference type="Proteomes" id="UP000620224"/>
    </source>
</evidence>
<dbReference type="InterPro" id="IPR036770">
    <property type="entry name" value="Ankyrin_rpt-contain_sf"/>
</dbReference>
<dbReference type="Gene3D" id="1.25.10.10">
    <property type="entry name" value="Leucine-rich Repeat Variant"/>
    <property type="match status" value="1"/>
</dbReference>
<dbReference type="SUPFAM" id="SSF48403">
    <property type="entry name" value="Ankyrin repeat"/>
    <property type="match status" value="1"/>
</dbReference>
<dbReference type="Gene3D" id="1.25.40.20">
    <property type="entry name" value="Ankyrin repeat-containing domain"/>
    <property type="match status" value="1"/>
</dbReference>
<dbReference type="InterPro" id="IPR011989">
    <property type="entry name" value="ARM-like"/>
</dbReference>
<organism evidence="1 2">
    <name type="scientific">Streptomyces lucensis JCM 4490</name>
    <dbReference type="NCBI Taxonomy" id="1306176"/>
    <lineage>
        <taxon>Bacteria</taxon>
        <taxon>Bacillati</taxon>
        <taxon>Actinomycetota</taxon>
        <taxon>Actinomycetes</taxon>
        <taxon>Kitasatosporales</taxon>
        <taxon>Streptomycetaceae</taxon>
        <taxon>Streptomyces</taxon>
    </lineage>
</organism>
<dbReference type="InterPro" id="IPR016024">
    <property type="entry name" value="ARM-type_fold"/>
</dbReference>
<proteinExistence type="predicted"/>
<dbReference type="EMBL" id="BMUE01000033">
    <property type="protein sequence ID" value="GGW82300.1"/>
    <property type="molecule type" value="Genomic_DNA"/>
</dbReference>
<dbReference type="Proteomes" id="UP000620224">
    <property type="component" value="Unassembled WGS sequence"/>
</dbReference>
<dbReference type="RefSeq" id="WP_190019398.1">
    <property type="nucleotide sequence ID" value="NZ_BMUE01000033.1"/>
</dbReference>
<dbReference type="SUPFAM" id="SSF48371">
    <property type="entry name" value="ARM repeat"/>
    <property type="match status" value="1"/>
</dbReference>
<reference evidence="1" key="1">
    <citation type="journal article" date="2014" name="Int. J. Syst. Evol. Microbiol.">
        <title>Complete genome sequence of Corynebacterium casei LMG S-19264T (=DSM 44701T), isolated from a smear-ripened cheese.</title>
        <authorList>
            <consortium name="US DOE Joint Genome Institute (JGI-PGF)"/>
            <person name="Walter F."/>
            <person name="Albersmeier A."/>
            <person name="Kalinowski J."/>
            <person name="Ruckert C."/>
        </authorList>
    </citation>
    <scope>NUCLEOTIDE SEQUENCE</scope>
    <source>
        <strain evidence="1">JCM 4490</strain>
    </source>
</reference>
<protein>
    <submittedName>
        <fullName evidence="1">Uncharacterized protein</fullName>
    </submittedName>
</protein>
<gene>
    <name evidence="1" type="ORF">GCM10010503_69430</name>
</gene>
<dbReference type="Pfam" id="PF13646">
    <property type="entry name" value="HEAT_2"/>
    <property type="match status" value="1"/>
</dbReference>
<accession>A0A918JID2</accession>
<reference evidence="1" key="2">
    <citation type="submission" date="2020-09" db="EMBL/GenBank/DDBJ databases">
        <authorList>
            <person name="Sun Q."/>
            <person name="Ohkuma M."/>
        </authorList>
    </citation>
    <scope>NUCLEOTIDE SEQUENCE</scope>
    <source>
        <strain evidence="1">JCM 4490</strain>
    </source>
</reference>
<keyword evidence="2" id="KW-1185">Reference proteome</keyword>
<dbReference type="AlphaFoldDB" id="A0A918JID2"/>
<sequence length="452" mass="49538">MAAPRHDPDDRLVAAVTTKDHDAVRTCLAEGADPDTPGPDGLPVLFTAVAAFDHESAGILTDGGADCDFEPPDGTTPLLRAVDLGSPALVDATLGKDPRLRLPAAVRKRLLDLARHWHETGQAEELRHRTGARGPVTRRLVDDDEYSKVGEVSLGGLTVRAGHSAVLTTLEWRFGVLPPVAELAARAVPYPEEMHVNRFTAGYVLAHRRSPQAWSDLAALRHHPQPGHRRLLAEVLGHRHFLGTVHDRQDTRQDVEFLARWALDEPDGRVLAKVLDVYTNDDHPGQEAIGLRHAGHPDPRVRREVPYCLVPYRAAPSEAATAALLAMARDHDPGVRVAVARNLAAPRELTPAVRETLLTLVRDADPGVRGCAAESLSGSGDRTAAVMDAFAALLDEEDQLLRLEAAYAFARRDDPRTDWAYDRVGPLGPGFEHDHRVSAHWHYHRRNRPEPA</sequence>
<name>A0A918JID2_9ACTN</name>
<comment type="caution">
    <text evidence="1">The sequence shown here is derived from an EMBL/GenBank/DDBJ whole genome shotgun (WGS) entry which is preliminary data.</text>
</comment>
<evidence type="ECO:0000313" key="1">
    <source>
        <dbReference type="EMBL" id="GGW82300.1"/>
    </source>
</evidence>